<dbReference type="PROSITE" id="PS00135">
    <property type="entry name" value="TRYPSIN_SER"/>
    <property type="match status" value="1"/>
</dbReference>
<dbReference type="Gene3D" id="2.40.10.10">
    <property type="entry name" value="Trypsin-like serine proteases"/>
    <property type="match status" value="2"/>
</dbReference>
<feature type="signal peptide" evidence="6">
    <location>
        <begin position="1"/>
        <end position="19"/>
    </location>
</feature>
<dbReference type="InterPro" id="IPR009003">
    <property type="entry name" value="Peptidase_S1_PA"/>
</dbReference>
<keyword evidence="5" id="KW-0645">Protease</keyword>
<evidence type="ECO:0000256" key="4">
    <source>
        <dbReference type="ARBA" id="ARBA00024195"/>
    </source>
</evidence>
<evidence type="ECO:0000259" key="7">
    <source>
        <dbReference type="PROSITE" id="PS50240"/>
    </source>
</evidence>
<dbReference type="EMBL" id="OU896710">
    <property type="protein sequence ID" value="CAH1164008.1"/>
    <property type="molecule type" value="Genomic_DNA"/>
</dbReference>
<evidence type="ECO:0000256" key="5">
    <source>
        <dbReference type="RuleBase" id="RU363034"/>
    </source>
</evidence>
<dbReference type="InterPro" id="IPR043504">
    <property type="entry name" value="Peptidase_S1_PA_chymotrypsin"/>
</dbReference>
<dbReference type="GO" id="GO:0004252">
    <property type="term" value="F:serine-type endopeptidase activity"/>
    <property type="evidence" value="ECO:0007669"/>
    <property type="project" value="InterPro"/>
</dbReference>
<name>A0A9P0DUZ2_PHACE</name>
<reference evidence="8" key="2">
    <citation type="submission" date="2022-10" db="EMBL/GenBank/DDBJ databases">
        <authorList>
            <consortium name="ENA_rothamsted_submissions"/>
            <consortium name="culmorum"/>
            <person name="King R."/>
        </authorList>
    </citation>
    <scope>NUCLEOTIDE SEQUENCE</scope>
</reference>
<evidence type="ECO:0000313" key="8">
    <source>
        <dbReference type="EMBL" id="CAH1164008.1"/>
    </source>
</evidence>
<keyword evidence="5" id="KW-0720">Serine protease</keyword>
<keyword evidence="5" id="KW-0378">Hydrolase</keyword>
<keyword evidence="9" id="KW-1185">Reference proteome</keyword>
<dbReference type="FunFam" id="2.40.10.10:FF:000028">
    <property type="entry name" value="Serine protease easter"/>
    <property type="match status" value="1"/>
</dbReference>
<sequence>MYPLNIVLLSILFPVGNLAGFVNLFKQIFNQKSHGSVDQSSISGGKGVDYINNHPSWKYLPTDVCGKTRLDKLTGRIVGGEEAKIGEFPFICLLGFQYSLLDIEPEFTCGCTLISKYYVVTAAHCGEDNNVVRLGEHDTTKVIDCQDDVCAPRAQDIGVRKYLLNLYDKSASNQNDINMILLKSPAKFNDFVIPACLPRGPILSQNLIGQHVKIAGWGLTDSSDDTSASDRLMYIVAPIVEQQKCNTLFRRTLASSQYCVGYDSGKDSCNGDSGGPMFKSIRTGKERRIYLLGLTSFGLLKCGYGQGVYTRVMSFLPQILDNITQ</sequence>
<dbReference type="SMART" id="SM00020">
    <property type="entry name" value="Tryp_SPc"/>
    <property type="match status" value="1"/>
</dbReference>
<feature type="chain" id="PRO_5040516358" description="Peptidase S1 domain-containing protein" evidence="6">
    <location>
        <begin position="20"/>
        <end position="325"/>
    </location>
</feature>
<dbReference type="Pfam" id="PF00089">
    <property type="entry name" value="Trypsin"/>
    <property type="match status" value="1"/>
</dbReference>
<proteinExistence type="inferred from homology"/>
<dbReference type="PROSITE" id="PS00134">
    <property type="entry name" value="TRYPSIN_HIS"/>
    <property type="match status" value="1"/>
</dbReference>
<evidence type="ECO:0000256" key="1">
    <source>
        <dbReference type="ARBA" id="ARBA00022729"/>
    </source>
</evidence>
<dbReference type="Proteomes" id="UP001153737">
    <property type="component" value="Chromosome 4"/>
</dbReference>
<comment type="similarity">
    <text evidence="4">Belongs to the peptidase S1 family. CLIP subfamily.</text>
</comment>
<organism evidence="8 9">
    <name type="scientific">Phaedon cochleariae</name>
    <name type="common">Mustard beetle</name>
    <dbReference type="NCBI Taxonomy" id="80249"/>
    <lineage>
        <taxon>Eukaryota</taxon>
        <taxon>Metazoa</taxon>
        <taxon>Ecdysozoa</taxon>
        <taxon>Arthropoda</taxon>
        <taxon>Hexapoda</taxon>
        <taxon>Insecta</taxon>
        <taxon>Pterygota</taxon>
        <taxon>Neoptera</taxon>
        <taxon>Endopterygota</taxon>
        <taxon>Coleoptera</taxon>
        <taxon>Polyphaga</taxon>
        <taxon>Cucujiformia</taxon>
        <taxon>Chrysomeloidea</taxon>
        <taxon>Chrysomelidae</taxon>
        <taxon>Chrysomelinae</taxon>
        <taxon>Chrysomelini</taxon>
        <taxon>Phaedon</taxon>
    </lineage>
</organism>
<dbReference type="SUPFAM" id="SSF50494">
    <property type="entry name" value="Trypsin-like serine proteases"/>
    <property type="match status" value="1"/>
</dbReference>
<protein>
    <recommendedName>
        <fullName evidence="7">Peptidase S1 domain-containing protein</fullName>
    </recommendedName>
</protein>
<dbReference type="PRINTS" id="PR00722">
    <property type="entry name" value="CHYMOTRYPSIN"/>
</dbReference>
<feature type="domain" description="Peptidase S1" evidence="7">
    <location>
        <begin position="77"/>
        <end position="324"/>
    </location>
</feature>
<dbReference type="InterPro" id="IPR001254">
    <property type="entry name" value="Trypsin_dom"/>
</dbReference>
<keyword evidence="2" id="KW-1015">Disulfide bond</keyword>
<dbReference type="InterPro" id="IPR018114">
    <property type="entry name" value="TRYPSIN_HIS"/>
</dbReference>
<keyword evidence="3" id="KW-0325">Glycoprotein</keyword>
<dbReference type="PANTHER" id="PTHR24252:SF7">
    <property type="entry name" value="HYALIN"/>
    <property type="match status" value="1"/>
</dbReference>
<dbReference type="AlphaFoldDB" id="A0A9P0DUZ2"/>
<dbReference type="InterPro" id="IPR001314">
    <property type="entry name" value="Peptidase_S1A"/>
</dbReference>
<dbReference type="InterPro" id="IPR033116">
    <property type="entry name" value="TRYPSIN_SER"/>
</dbReference>
<dbReference type="GO" id="GO:0006508">
    <property type="term" value="P:proteolysis"/>
    <property type="evidence" value="ECO:0007669"/>
    <property type="project" value="UniProtKB-KW"/>
</dbReference>
<keyword evidence="1 6" id="KW-0732">Signal</keyword>
<dbReference type="CDD" id="cd00190">
    <property type="entry name" value="Tryp_SPc"/>
    <property type="match status" value="1"/>
</dbReference>
<evidence type="ECO:0000256" key="2">
    <source>
        <dbReference type="ARBA" id="ARBA00023157"/>
    </source>
</evidence>
<gene>
    <name evidence="8" type="ORF">PHAECO_LOCUS8126</name>
</gene>
<evidence type="ECO:0000256" key="3">
    <source>
        <dbReference type="ARBA" id="ARBA00023180"/>
    </source>
</evidence>
<evidence type="ECO:0000313" key="9">
    <source>
        <dbReference type="Proteomes" id="UP001153737"/>
    </source>
</evidence>
<dbReference type="PANTHER" id="PTHR24252">
    <property type="entry name" value="ACROSIN-RELATED"/>
    <property type="match status" value="1"/>
</dbReference>
<dbReference type="PROSITE" id="PS50240">
    <property type="entry name" value="TRYPSIN_DOM"/>
    <property type="match status" value="1"/>
</dbReference>
<evidence type="ECO:0000256" key="6">
    <source>
        <dbReference type="SAM" id="SignalP"/>
    </source>
</evidence>
<reference evidence="8" key="1">
    <citation type="submission" date="2022-01" db="EMBL/GenBank/DDBJ databases">
        <authorList>
            <person name="King R."/>
        </authorList>
    </citation>
    <scope>NUCLEOTIDE SEQUENCE</scope>
</reference>
<accession>A0A9P0DUZ2</accession>